<dbReference type="InterPro" id="IPR036271">
    <property type="entry name" value="Tet_transcr_reg_TetR-rel_C_sf"/>
</dbReference>
<dbReference type="Gene3D" id="1.10.357.10">
    <property type="entry name" value="Tetracycline Repressor, domain 2"/>
    <property type="match status" value="1"/>
</dbReference>
<dbReference type="Proteomes" id="UP000005143">
    <property type="component" value="Unassembled WGS sequence"/>
</dbReference>
<dbReference type="InterPro" id="IPR001647">
    <property type="entry name" value="HTH_TetR"/>
</dbReference>
<evidence type="ECO:0000256" key="1">
    <source>
        <dbReference type="ARBA" id="ARBA00023015"/>
    </source>
</evidence>
<proteinExistence type="predicted"/>
<evidence type="ECO:0000259" key="5">
    <source>
        <dbReference type="PROSITE" id="PS50977"/>
    </source>
</evidence>
<dbReference type="InterPro" id="IPR050109">
    <property type="entry name" value="HTH-type_TetR-like_transc_reg"/>
</dbReference>
<accession>H0E3D1</accession>
<dbReference type="Pfam" id="PF00440">
    <property type="entry name" value="TetR_N"/>
    <property type="match status" value="1"/>
</dbReference>
<protein>
    <submittedName>
        <fullName evidence="6">Transcriptional regulator TetR family</fullName>
    </submittedName>
</protein>
<dbReference type="SUPFAM" id="SSF48498">
    <property type="entry name" value="Tetracyclin repressor-like, C-terminal domain"/>
    <property type="match status" value="1"/>
</dbReference>
<keyword evidence="7" id="KW-1185">Reference proteome</keyword>
<evidence type="ECO:0000256" key="4">
    <source>
        <dbReference type="PROSITE-ProRule" id="PRU00335"/>
    </source>
</evidence>
<evidence type="ECO:0000256" key="2">
    <source>
        <dbReference type="ARBA" id="ARBA00023125"/>
    </source>
</evidence>
<keyword evidence="3" id="KW-0804">Transcription</keyword>
<dbReference type="GO" id="GO:0000976">
    <property type="term" value="F:transcription cis-regulatory region binding"/>
    <property type="evidence" value="ECO:0007669"/>
    <property type="project" value="TreeGrafter"/>
</dbReference>
<dbReference type="GO" id="GO:0003700">
    <property type="term" value="F:DNA-binding transcription factor activity"/>
    <property type="evidence" value="ECO:0007669"/>
    <property type="project" value="TreeGrafter"/>
</dbReference>
<keyword evidence="1" id="KW-0805">Transcription regulation</keyword>
<evidence type="ECO:0000313" key="6">
    <source>
        <dbReference type="EMBL" id="EHN11815.1"/>
    </source>
</evidence>
<evidence type="ECO:0000256" key="3">
    <source>
        <dbReference type="ARBA" id="ARBA00023163"/>
    </source>
</evidence>
<feature type="domain" description="HTH tetR-type" evidence="5">
    <location>
        <begin position="1"/>
        <end position="54"/>
    </location>
</feature>
<name>H0E3D1_9ACTN</name>
<evidence type="ECO:0000313" key="7">
    <source>
        <dbReference type="Proteomes" id="UP000005143"/>
    </source>
</evidence>
<sequence>MIEAATIVFAEQGLDAPIPEIARLAGVGKGTVYRNFPTKEHLAAAVAIARLEQFERRLADVLAERVDPRATLRGMFVAVASHLSQDCALGEAVDVVADDPQVLALQRRLSEIVAGVVRDAQSAGVIRQDIAPADITIMIMGVARSLPPLNHGGQPELWERYALLAFDSLRPDGSALPAGFADDDEMRLALRTARRLRVRRGA</sequence>
<reference evidence="6 7" key="1">
    <citation type="journal article" date="2013" name="Biodegradation">
        <title>Quantitative proteomic analysis of ibuprofen-degrading Patulibacter sp. strain I11.</title>
        <authorList>
            <person name="Almeida B."/>
            <person name="Kjeldal H."/>
            <person name="Lolas I."/>
            <person name="Knudsen A.D."/>
            <person name="Carvalho G."/>
            <person name="Nielsen K.L."/>
            <person name="Barreto Crespo M.T."/>
            <person name="Stensballe A."/>
            <person name="Nielsen J.L."/>
        </authorList>
    </citation>
    <scope>NUCLEOTIDE SEQUENCE [LARGE SCALE GENOMIC DNA]</scope>
    <source>
        <strain evidence="6 7">I11</strain>
    </source>
</reference>
<dbReference type="PRINTS" id="PR00455">
    <property type="entry name" value="HTHTETR"/>
</dbReference>
<dbReference type="AlphaFoldDB" id="H0E3D1"/>
<comment type="caution">
    <text evidence="6">The sequence shown here is derived from an EMBL/GenBank/DDBJ whole genome shotgun (WGS) entry which is preliminary data.</text>
</comment>
<feature type="DNA-binding region" description="H-T-H motif" evidence="4">
    <location>
        <begin position="17"/>
        <end position="36"/>
    </location>
</feature>
<dbReference type="EMBL" id="AGUD01000065">
    <property type="protein sequence ID" value="EHN11815.1"/>
    <property type="molecule type" value="Genomic_DNA"/>
</dbReference>
<dbReference type="PROSITE" id="PS50977">
    <property type="entry name" value="HTH_TETR_2"/>
    <property type="match status" value="1"/>
</dbReference>
<dbReference type="InterPro" id="IPR049445">
    <property type="entry name" value="TetR_SbtR-like_C"/>
</dbReference>
<dbReference type="PANTHER" id="PTHR30055">
    <property type="entry name" value="HTH-TYPE TRANSCRIPTIONAL REGULATOR RUTR"/>
    <property type="match status" value="1"/>
</dbReference>
<dbReference type="Pfam" id="PF21597">
    <property type="entry name" value="TetR_C_43"/>
    <property type="match status" value="1"/>
</dbReference>
<dbReference type="SUPFAM" id="SSF46689">
    <property type="entry name" value="Homeodomain-like"/>
    <property type="match status" value="1"/>
</dbReference>
<dbReference type="InterPro" id="IPR009057">
    <property type="entry name" value="Homeodomain-like_sf"/>
</dbReference>
<keyword evidence="2 4" id="KW-0238">DNA-binding</keyword>
<dbReference type="PANTHER" id="PTHR30055:SF234">
    <property type="entry name" value="HTH-TYPE TRANSCRIPTIONAL REGULATOR BETI"/>
    <property type="match status" value="1"/>
</dbReference>
<gene>
    <name evidence="6" type="ORF">PAI11_12990</name>
</gene>
<organism evidence="6 7">
    <name type="scientific">Patulibacter medicamentivorans</name>
    <dbReference type="NCBI Taxonomy" id="1097667"/>
    <lineage>
        <taxon>Bacteria</taxon>
        <taxon>Bacillati</taxon>
        <taxon>Actinomycetota</taxon>
        <taxon>Thermoleophilia</taxon>
        <taxon>Solirubrobacterales</taxon>
        <taxon>Patulibacteraceae</taxon>
        <taxon>Patulibacter</taxon>
    </lineage>
</organism>